<comment type="caution">
    <text evidence="2">The sequence shown here is derived from an EMBL/GenBank/DDBJ whole genome shotgun (WGS) entry which is preliminary data.</text>
</comment>
<dbReference type="AlphaFoldDB" id="A0A8T0UJY1"/>
<keyword evidence="3" id="KW-1185">Reference proteome</keyword>
<name>A0A8T0UJY1_PANVG</name>
<dbReference type="EMBL" id="CM029042">
    <property type="protein sequence ID" value="KAG2622315.1"/>
    <property type="molecule type" value="Genomic_DNA"/>
</dbReference>
<feature type="transmembrane region" description="Helical" evidence="1">
    <location>
        <begin position="44"/>
        <end position="68"/>
    </location>
</feature>
<evidence type="ECO:0000313" key="3">
    <source>
        <dbReference type="Proteomes" id="UP000823388"/>
    </source>
</evidence>
<keyword evidence="1" id="KW-0472">Membrane</keyword>
<evidence type="ECO:0000256" key="1">
    <source>
        <dbReference type="SAM" id="Phobius"/>
    </source>
</evidence>
<dbReference type="Proteomes" id="UP000823388">
    <property type="component" value="Chromosome 3N"/>
</dbReference>
<organism evidence="2 3">
    <name type="scientific">Panicum virgatum</name>
    <name type="common">Blackwell switchgrass</name>
    <dbReference type="NCBI Taxonomy" id="38727"/>
    <lineage>
        <taxon>Eukaryota</taxon>
        <taxon>Viridiplantae</taxon>
        <taxon>Streptophyta</taxon>
        <taxon>Embryophyta</taxon>
        <taxon>Tracheophyta</taxon>
        <taxon>Spermatophyta</taxon>
        <taxon>Magnoliopsida</taxon>
        <taxon>Liliopsida</taxon>
        <taxon>Poales</taxon>
        <taxon>Poaceae</taxon>
        <taxon>PACMAD clade</taxon>
        <taxon>Panicoideae</taxon>
        <taxon>Panicodae</taxon>
        <taxon>Paniceae</taxon>
        <taxon>Panicinae</taxon>
        <taxon>Panicum</taxon>
        <taxon>Panicum sect. Hiantes</taxon>
    </lineage>
</organism>
<accession>A0A8T0UJY1</accession>
<keyword evidence="1" id="KW-0812">Transmembrane</keyword>
<sequence>MISLRSNLILLLPSESRLICPKWRRDKSTKDSTIHRRSSLNYRFVFISVDFVYYYLANVLTYLCIISFT</sequence>
<reference evidence="2" key="1">
    <citation type="submission" date="2020-05" db="EMBL/GenBank/DDBJ databases">
        <title>WGS assembly of Panicum virgatum.</title>
        <authorList>
            <person name="Lovell J.T."/>
            <person name="Jenkins J."/>
            <person name="Shu S."/>
            <person name="Juenger T.E."/>
            <person name="Schmutz J."/>
        </authorList>
    </citation>
    <scope>NUCLEOTIDE SEQUENCE</scope>
    <source>
        <strain evidence="2">AP13</strain>
    </source>
</reference>
<protein>
    <submittedName>
        <fullName evidence="2">Uncharacterized protein</fullName>
    </submittedName>
</protein>
<proteinExistence type="predicted"/>
<evidence type="ECO:0000313" key="2">
    <source>
        <dbReference type="EMBL" id="KAG2622315.1"/>
    </source>
</evidence>
<keyword evidence="1" id="KW-1133">Transmembrane helix</keyword>
<gene>
    <name evidence="2" type="ORF">PVAP13_3NG271150</name>
</gene>